<comment type="similarity">
    <text evidence="11">Belongs to the binding-protein-dependent transport system permease family.</text>
</comment>
<dbReference type="SMART" id="SM00382">
    <property type="entry name" value="AAA"/>
    <property type="match status" value="1"/>
</dbReference>
<dbReference type="GO" id="GO:0005524">
    <property type="term" value="F:ATP binding"/>
    <property type="evidence" value="ECO:0007669"/>
    <property type="project" value="UniProtKB-KW"/>
</dbReference>
<comment type="caution">
    <text evidence="14">The sequence shown here is derived from an EMBL/GenBank/DDBJ whole genome shotgun (WGS) entry which is preliminary data.</text>
</comment>
<protein>
    <submittedName>
        <fullName evidence="14">Oligopeptide/dipeptide ABC transporter ATP-binding protein</fullName>
    </submittedName>
</protein>
<evidence type="ECO:0000256" key="6">
    <source>
        <dbReference type="ARBA" id="ARBA00022692"/>
    </source>
</evidence>
<evidence type="ECO:0000256" key="10">
    <source>
        <dbReference type="ARBA" id="ARBA00023136"/>
    </source>
</evidence>
<dbReference type="Pfam" id="PF00528">
    <property type="entry name" value="BPD_transp_1"/>
    <property type="match status" value="1"/>
</dbReference>
<reference evidence="14 15" key="1">
    <citation type="submission" date="2020-08" db="EMBL/GenBank/DDBJ databases">
        <title>Sequencing the genomes of 1000 actinobacteria strains.</title>
        <authorList>
            <person name="Klenk H.-P."/>
        </authorList>
    </citation>
    <scope>NUCLEOTIDE SEQUENCE [LARGE SCALE GENOMIC DNA]</scope>
    <source>
        <strain evidence="14 15">DSM 17294</strain>
    </source>
</reference>
<dbReference type="Pfam" id="PF08352">
    <property type="entry name" value="oligo_HPY"/>
    <property type="match status" value="1"/>
</dbReference>
<keyword evidence="7" id="KW-0547">Nucleotide-binding</keyword>
<evidence type="ECO:0000313" key="15">
    <source>
        <dbReference type="Proteomes" id="UP000558997"/>
    </source>
</evidence>
<feature type="domain" description="ABC transmembrane type-1" evidence="13">
    <location>
        <begin position="77"/>
        <end position="266"/>
    </location>
</feature>
<feature type="transmembrane region" description="Helical" evidence="11">
    <location>
        <begin position="198"/>
        <end position="221"/>
    </location>
</feature>
<dbReference type="PANTHER" id="PTHR43297:SF2">
    <property type="entry name" value="DIPEPTIDE TRANSPORT ATP-BINDING PROTEIN DPPD"/>
    <property type="match status" value="1"/>
</dbReference>
<evidence type="ECO:0000256" key="7">
    <source>
        <dbReference type="ARBA" id="ARBA00022741"/>
    </source>
</evidence>
<feature type="transmembrane region" description="Helical" evidence="11">
    <location>
        <begin position="12"/>
        <end position="38"/>
    </location>
</feature>
<dbReference type="InterPro" id="IPR003593">
    <property type="entry name" value="AAA+_ATPase"/>
</dbReference>
<dbReference type="SUPFAM" id="SSF161098">
    <property type="entry name" value="MetI-like"/>
    <property type="match status" value="1"/>
</dbReference>
<name>A0A841DIY1_9ACTN</name>
<dbReference type="InterPro" id="IPR027417">
    <property type="entry name" value="P-loop_NTPase"/>
</dbReference>
<keyword evidence="10 11" id="KW-0472">Membrane</keyword>
<dbReference type="FunFam" id="3.40.50.300:FF:000016">
    <property type="entry name" value="Oligopeptide ABC transporter ATP-binding component"/>
    <property type="match status" value="1"/>
</dbReference>
<dbReference type="PROSITE" id="PS00211">
    <property type="entry name" value="ABC_TRANSPORTER_1"/>
    <property type="match status" value="1"/>
</dbReference>
<dbReference type="PANTHER" id="PTHR43297">
    <property type="entry name" value="OLIGOPEPTIDE TRANSPORT ATP-BINDING PROTEIN APPD"/>
    <property type="match status" value="1"/>
</dbReference>
<dbReference type="CDD" id="cd03257">
    <property type="entry name" value="ABC_NikE_OppD_transporters"/>
    <property type="match status" value="1"/>
</dbReference>
<keyword evidence="4 11" id="KW-0813">Transport</keyword>
<dbReference type="CDD" id="cd06261">
    <property type="entry name" value="TM_PBP2"/>
    <property type="match status" value="1"/>
</dbReference>
<evidence type="ECO:0000256" key="11">
    <source>
        <dbReference type="RuleBase" id="RU363032"/>
    </source>
</evidence>
<comment type="subcellular location">
    <subcellularLocation>
        <location evidence="11">Cell membrane</location>
        <topology evidence="11">Multi-pass membrane protein</topology>
    </subcellularLocation>
    <subcellularLocation>
        <location evidence="2">Cell membrane</location>
        <topology evidence="2">Peripheral membrane protein</topology>
    </subcellularLocation>
    <subcellularLocation>
        <location evidence="1">Membrane</location>
        <topology evidence="1">Multi-pass membrane protein</topology>
    </subcellularLocation>
</comment>
<dbReference type="RefSeq" id="WP_184831524.1">
    <property type="nucleotide sequence ID" value="NZ_BAAAVN010000010.1"/>
</dbReference>
<sequence>MARHDSVWLRIVRTPLGACSAALLVLVLGTAVLAPVLWGDQAAATDIDALSQGPSAAHVLGTDSLGRDILYRLLVATRLSIELTLAATIAGVTLGLLLGLAPFVLGRVPGRFVTAVVNIAVAFPALLLVLFFAVVFGTTTRGAVLALAVAMAPFYARLTQTLAASVAGRDFVAAARVAGAGRFRTLVRHIIPNISGQLIINAMIGAAGNLVAFAGLSFLGIGVQPPQYDWGRTLNEGLPAIYTNPAAALAPAVTVVIAALAFNLFGEATAQVMGVRVPSRRFSGRPHQVPRTEEPDQVSGEPLLAVKNLRVSFPGRDGWTTPVRGVSFSMGAGDAVGIVGESGSGKSVTALAVAKLIERPGSVVADELSFEGNSLLGAADHRQRRMLGTSLAMVFQDPMASLNPAMKIGRQLSEVPVQHQGLDRKRALDKAVRALQAVRIQAAARRVRQYPHQLSGGMRQRVMIAMGLMATPRLIVADEPTTALDVTVQWQVLRQLQEARADQGAGILLISHDISVISRTCDRVLVMYAGRIVEDLPTAAIFTRASHPYTRALLAAVPDIETDREQPLAVIPGRPPEPDQIPAGCAFAARCPAADAVCGSDDPVLISIGDRHRVACWHAHDPEVAG</sequence>
<evidence type="ECO:0000259" key="13">
    <source>
        <dbReference type="PROSITE" id="PS50928"/>
    </source>
</evidence>
<dbReference type="InterPro" id="IPR013563">
    <property type="entry name" value="Oligopep_ABC_C"/>
</dbReference>
<accession>A0A841DIY1</accession>
<dbReference type="SUPFAM" id="SSF52540">
    <property type="entry name" value="P-loop containing nucleoside triphosphate hydrolases"/>
    <property type="match status" value="1"/>
</dbReference>
<dbReference type="GO" id="GO:0055085">
    <property type="term" value="P:transmembrane transport"/>
    <property type="evidence" value="ECO:0007669"/>
    <property type="project" value="InterPro"/>
</dbReference>
<keyword evidence="9 11" id="KW-1133">Transmembrane helix</keyword>
<evidence type="ECO:0000256" key="1">
    <source>
        <dbReference type="ARBA" id="ARBA00004141"/>
    </source>
</evidence>
<feature type="transmembrane region" description="Helical" evidence="11">
    <location>
        <begin position="83"/>
        <end position="105"/>
    </location>
</feature>
<dbReference type="Gene3D" id="1.10.3720.10">
    <property type="entry name" value="MetI-like"/>
    <property type="match status" value="1"/>
</dbReference>
<evidence type="ECO:0000256" key="3">
    <source>
        <dbReference type="ARBA" id="ARBA00005417"/>
    </source>
</evidence>
<dbReference type="GO" id="GO:0016887">
    <property type="term" value="F:ATP hydrolysis activity"/>
    <property type="evidence" value="ECO:0007669"/>
    <property type="project" value="InterPro"/>
</dbReference>
<dbReference type="InterPro" id="IPR000515">
    <property type="entry name" value="MetI-like"/>
</dbReference>
<keyword evidence="15" id="KW-1185">Reference proteome</keyword>
<dbReference type="AlphaFoldDB" id="A0A841DIY1"/>
<feature type="transmembrane region" description="Helical" evidence="11">
    <location>
        <begin position="112"/>
        <end position="136"/>
    </location>
</feature>
<dbReference type="GO" id="GO:0005886">
    <property type="term" value="C:plasma membrane"/>
    <property type="evidence" value="ECO:0007669"/>
    <property type="project" value="UniProtKB-SubCell"/>
</dbReference>
<dbReference type="InterPro" id="IPR035906">
    <property type="entry name" value="MetI-like_sf"/>
</dbReference>
<evidence type="ECO:0000256" key="9">
    <source>
        <dbReference type="ARBA" id="ARBA00022989"/>
    </source>
</evidence>
<evidence type="ECO:0000256" key="4">
    <source>
        <dbReference type="ARBA" id="ARBA00022448"/>
    </source>
</evidence>
<evidence type="ECO:0000256" key="2">
    <source>
        <dbReference type="ARBA" id="ARBA00004202"/>
    </source>
</evidence>
<proteinExistence type="inferred from homology"/>
<feature type="transmembrane region" description="Helical" evidence="11">
    <location>
        <begin position="142"/>
        <end position="159"/>
    </location>
</feature>
<dbReference type="PROSITE" id="PS50893">
    <property type="entry name" value="ABC_TRANSPORTER_2"/>
    <property type="match status" value="1"/>
</dbReference>
<feature type="domain" description="ABC transporter" evidence="12">
    <location>
        <begin position="304"/>
        <end position="554"/>
    </location>
</feature>
<dbReference type="InterPro" id="IPR050388">
    <property type="entry name" value="ABC_Ni/Peptide_Import"/>
</dbReference>
<keyword evidence="5" id="KW-1003">Cell membrane</keyword>
<dbReference type="GO" id="GO:0015833">
    <property type="term" value="P:peptide transport"/>
    <property type="evidence" value="ECO:0007669"/>
    <property type="project" value="InterPro"/>
</dbReference>
<feature type="transmembrane region" description="Helical" evidence="11">
    <location>
        <begin position="241"/>
        <end position="266"/>
    </location>
</feature>
<gene>
    <name evidence="14" type="ORF">HDA44_000870</name>
</gene>
<keyword evidence="8 14" id="KW-0067">ATP-binding</keyword>
<evidence type="ECO:0000256" key="8">
    <source>
        <dbReference type="ARBA" id="ARBA00022840"/>
    </source>
</evidence>
<dbReference type="EMBL" id="JACHNF010000001">
    <property type="protein sequence ID" value="MBB5977529.1"/>
    <property type="molecule type" value="Genomic_DNA"/>
</dbReference>
<evidence type="ECO:0000256" key="5">
    <source>
        <dbReference type="ARBA" id="ARBA00022475"/>
    </source>
</evidence>
<dbReference type="Pfam" id="PF00005">
    <property type="entry name" value="ABC_tran"/>
    <property type="match status" value="1"/>
</dbReference>
<dbReference type="Proteomes" id="UP000558997">
    <property type="component" value="Unassembled WGS sequence"/>
</dbReference>
<dbReference type="PROSITE" id="PS50928">
    <property type="entry name" value="ABC_TM1"/>
    <property type="match status" value="1"/>
</dbReference>
<evidence type="ECO:0000259" key="12">
    <source>
        <dbReference type="PROSITE" id="PS50893"/>
    </source>
</evidence>
<dbReference type="InterPro" id="IPR003439">
    <property type="entry name" value="ABC_transporter-like_ATP-bd"/>
</dbReference>
<keyword evidence="6 11" id="KW-0812">Transmembrane</keyword>
<organism evidence="14 15">
    <name type="scientific">Kribbella solani</name>
    <dbReference type="NCBI Taxonomy" id="236067"/>
    <lineage>
        <taxon>Bacteria</taxon>
        <taxon>Bacillati</taxon>
        <taxon>Actinomycetota</taxon>
        <taxon>Actinomycetes</taxon>
        <taxon>Propionibacteriales</taxon>
        <taxon>Kribbellaceae</taxon>
        <taxon>Kribbella</taxon>
    </lineage>
</organism>
<dbReference type="NCBIfam" id="TIGR01727">
    <property type="entry name" value="oligo_HPY"/>
    <property type="match status" value="1"/>
</dbReference>
<dbReference type="Gene3D" id="3.40.50.300">
    <property type="entry name" value="P-loop containing nucleotide triphosphate hydrolases"/>
    <property type="match status" value="1"/>
</dbReference>
<dbReference type="InterPro" id="IPR017871">
    <property type="entry name" value="ABC_transporter-like_CS"/>
</dbReference>
<evidence type="ECO:0000313" key="14">
    <source>
        <dbReference type="EMBL" id="MBB5977529.1"/>
    </source>
</evidence>
<comment type="similarity">
    <text evidence="3">Belongs to the ABC transporter superfamily.</text>
</comment>